<feature type="region of interest" description="Disordered" evidence="2">
    <location>
        <begin position="1410"/>
        <end position="1430"/>
    </location>
</feature>
<sequence>MADAAIREAFDKLTETFSSEDIGDFQSTTLQDVQNAAQTIERRQSQRQSLQNLRRIQPFLEFMERYAGVLEVICQGYSPIAWVWGPLKLLLQLASQYSNVFEKLIDAYKQIAEELPRIDRLRTFCGSDKNFGKALAYLYADIAEFHQRAYRFFRRKAWYMLFECTWKAFEPQFDAILYKIERHTELIDKEANCIALLETREAAKERQRDVKIAVQEKQKETDARVKQHQAVQLREVVQWLSTDENDQEFTLEKLARHRQPQTCEWLLRNRSIVSWLHKGTSKPVIWLSGIPGSGKSTCCARLVEHLQDQEGMASAYYFCCYSVASSETTVLIMRSIAAQLVRCQPDIVPYVHQNYIDTALHPSSKLMRKLLREILTATNCCRIVLDGIDECDDAQQRDVLSTFLDLQQDAADSCKMLFASRNDENHIKALLRHNTIIPMRGQTDDAIRLFVNNKIAELTDKFESLDDIVLDRIRYRLSSKADGMFLWVRLVVHDLLSQTTVQELEDALEKLPNGLDQAYRRILDGICKRRPQERYQAIKLLYWITCAFRPMKVHELRDGIAFRKEQVTPDERKRLQRNIVELCGPIIEELPGGIIDTVHFSAKEYLLHRSTGPFVKRSRAHHDIALSCVSFLNLRSTFIPGLYPKLTCYDHEEQVVIGYNGLDQYACRYWMSHVYEYVKEAGSLDMTGCPELVKALLKFASFRRHSPTTTLGSGPESQDGEEPCTETQSQNAVLALCSIPEVKDFLKCSLEFRQGLVNMESVLESPDLRSKWQDENDPTWLSEVEAQVATIIQRLLLLANNTTPAHISVDQIRRFKTLYSSIGLYCRYSSCKHWCVTYRSETELREHEFTHVRSYKCMECDFAERPFTSRQDLRKHRVKYHMTSVDFTIPLQIRSLATKSIPPLRRKTQRLGIRESNVGLSPVDQTAPNDLRPKMINTRSAAHQDPQTTRQYVAAPSDLNLTDTSERNDIDASNSADLVSMSCAETGIAHKLESGEKLKVVHFPRICSMSEASLPVGEPMQPVPETSHNNSPRIDPVVKSRQESNTSNKNTTKAIDIVHVDDSNESILRFEDVHSEGRSIKSCVSHYVQLAAKVHLENHEIYGGRSTDEEARRIKGLIMGYPPDETQLEWRAVCTCWQTCWSNSIGSYIDATFADENAIPGISERDIGEKLADLIRGFGASGGNTFHWFLDLRMKFLPQEMIRFERAMSHYGDAGTDLRTFKDKLRLWGPQRLKDYVNRSLRGECLDVEEKDIYDWLYNYIRGSSYDCSYLYRLTDVWRWVREGRREAYSVLWLHILDCLEFSYRYNDHLYHAVNIDNDQLAHYFLYLLCKESKPTEMVESLKEYLKPNTKPFVLELCMDLWTFPTLQKNIRLHYVASLESYAYDSYDSYVRLENAFRTDWPPPRKIIFADDGTPRLSDGKPYGPPEWDH</sequence>
<dbReference type="PANTHER" id="PTHR10039">
    <property type="entry name" value="AMELOGENIN"/>
    <property type="match status" value="1"/>
</dbReference>
<dbReference type="Pfam" id="PF24883">
    <property type="entry name" value="NPHP3_N"/>
    <property type="match status" value="1"/>
</dbReference>
<accession>A0AA39R006</accession>
<dbReference type="Pfam" id="PF24809">
    <property type="entry name" value="DUF7708"/>
    <property type="match status" value="1"/>
</dbReference>
<comment type="caution">
    <text evidence="4">The sequence shown here is derived from an EMBL/GenBank/DDBJ whole genome shotgun (WGS) entry which is preliminary data.</text>
</comment>
<dbReference type="SMART" id="SM00355">
    <property type="entry name" value="ZnF_C2H2"/>
    <property type="match status" value="2"/>
</dbReference>
<dbReference type="InterPro" id="IPR027417">
    <property type="entry name" value="P-loop_NTPase"/>
</dbReference>
<evidence type="ECO:0000256" key="1">
    <source>
        <dbReference type="ARBA" id="ARBA00022737"/>
    </source>
</evidence>
<evidence type="ECO:0000259" key="3">
    <source>
        <dbReference type="SMART" id="SM00355"/>
    </source>
</evidence>
<dbReference type="SUPFAM" id="SSF52540">
    <property type="entry name" value="P-loop containing nucleoside triphosphate hydrolases"/>
    <property type="match status" value="1"/>
</dbReference>
<protein>
    <recommendedName>
        <fullName evidence="3">C2H2-type domain-containing protein</fullName>
    </recommendedName>
</protein>
<evidence type="ECO:0000313" key="5">
    <source>
        <dbReference type="Proteomes" id="UP001166286"/>
    </source>
</evidence>
<dbReference type="Pfam" id="PF22939">
    <property type="entry name" value="WHD_GPIID"/>
    <property type="match status" value="1"/>
</dbReference>
<dbReference type="EMBL" id="JAFEKC020000014">
    <property type="protein sequence ID" value="KAK0511099.1"/>
    <property type="molecule type" value="Genomic_DNA"/>
</dbReference>
<dbReference type="PANTHER" id="PTHR10039:SF14">
    <property type="entry name" value="NACHT DOMAIN-CONTAINING PROTEIN"/>
    <property type="match status" value="1"/>
</dbReference>
<feature type="domain" description="C2H2-type" evidence="3">
    <location>
        <begin position="855"/>
        <end position="881"/>
    </location>
</feature>
<keyword evidence="1" id="KW-0677">Repeat</keyword>
<dbReference type="InterPro" id="IPR013087">
    <property type="entry name" value="Znf_C2H2_type"/>
</dbReference>
<dbReference type="Gene3D" id="3.40.50.300">
    <property type="entry name" value="P-loop containing nucleotide triphosphate hydrolases"/>
    <property type="match status" value="1"/>
</dbReference>
<reference evidence="4" key="1">
    <citation type="submission" date="2023-03" db="EMBL/GenBank/DDBJ databases">
        <title>Complete genome of Cladonia borealis.</title>
        <authorList>
            <person name="Park H."/>
        </authorList>
    </citation>
    <scope>NUCLEOTIDE SEQUENCE</scope>
    <source>
        <strain evidence="4">ANT050790</strain>
    </source>
</reference>
<dbReference type="InterPro" id="IPR054471">
    <property type="entry name" value="GPIID_WHD"/>
</dbReference>
<proteinExistence type="predicted"/>
<evidence type="ECO:0000256" key="2">
    <source>
        <dbReference type="SAM" id="MobiDB-lite"/>
    </source>
</evidence>
<gene>
    <name evidence="4" type="ORF">JMJ35_006651</name>
</gene>
<name>A0AA39R006_9LECA</name>
<dbReference type="InterPro" id="IPR056125">
    <property type="entry name" value="DUF7708"/>
</dbReference>
<dbReference type="Proteomes" id="UP001166286">
    <property type="component" value="Unassembled WGS sequence"/>
</dbReference>
<organism evidence="4 5">
    <name type="scientific">Cladonia borealis</name>
    <dbReference type="NCBI Taxonomy" id="184061"/>
    <lineage>
        <taxon>Eukaryota</taxon>
        <taxon>Fungi</taxon>
        <taxon>Dikarya</taxon>
        <taxon>Ascomycota</taxon>
        <taxon>Pezizomycotina</taxon>
        <taxon>Lecanoromycetes</taxon>
        <taxon>OSLEUM clade</taxon>
        <taxon>Lecanoromycetidae</taxon>
        <taxon>Lecanorales</taxon>
        <taxon>Lecanorineae</taxon>
        <taxon>Cladoniaceae</taxon>
        <taxon>Cladonia</taxon>
    </lineage>
</organism>
<feature type="region of interest" description="Disordered" evidence="2">
    <location>
        <begin position="1019"/>
        <end position="1047"/>
    </location>
</feature>
<feature type="domain" description="C2H2-type" evidence="3">
    <location>
        <begin position="824"/>
        <end position="851"/>
    </location>
</feature>
<keyword evidence="5" id="KW-1185">Reference proteome</keyword>
<evidence type="ECO:0000313" key="4">
    <source>
        <dbReference type="EMBL" id="KAK0511099.1"/>
    </source>
</evidence>
<dbReference type="InterPro" id="IPR056884">
    <property type="entry name" value="NPHP3-like_N"/>
</dbReference>